<dbReference type="SUPFAM" id="SSF52540">
    <property type="entry name" value="P-loop containing nucleoside triphosphate hydrolases"/>
    <property type="match status" value="1"/>
</dbReference>
<dbReference type="GeneTree" id="ENSGT00940000155500"/>
<name>A0A8C4YXZ9_GADMO</name>
<keyword evidence="6 10" id="KW-0175">Coiled coil</keyword>
<dbReference type="Pfam" id="PF12423">
    <property type="entry name" value="KIF1B"/>
    <property type="match status" value="1"/>
</dbReference>
<dbReference type="GO" id="GO:0005874">
    <property type="term" value="C:microtubule"/>
    <property type="evidence" value="ECO:0007669"/>
    <property type="project" value="UniProtKB-KW"/>
</dbReference>
<feature type="region of interest" description="Disordered" evidence="11">
    <location>
        <begin position="527"/>
        <end position="560"/>
    </location>
</feature>
<evidence type="ECO:0000313" key="13">
    <source>
        <dbReference type="Ensembl" id="ENSGMOP00000002865.2"/>
    </source>
</evidence>
<dbReference type="InterPro" id="IPR027417">
    <property type="entry name" value="P-loop_NTPase"/>
</dbReference>
<dbReference type="GO" id="GO:0007018">
    <property type="term" value="P:microtubule-based movement"/>
    <property type="evidence" value="ECO:0007669"/>
    <property type="project" value="InterPro"/>
</dbReference>
<dbReference type="GO" id="GO:0008017">
    <property type="term" value="F:microtubule binding"/>
    <property type="evidence" value="ECO:0007669"/>
    <property type="project" value="InterPro"/>
</dbReference>
<evidence type="ECO:0000256" key="6">
    <source>
        <dbReference type="ARBA" id="ARBA00023054"/>
    </source>
</evidence>
<dbReference type="InterPro" id="IPR022140">
    <property type="entry name" value="Kinesin-like_KIF1-typ"/>
</dbReference>
<evidence type="ECO:0000256" key="5">
    <source>
        <dbReference type="ARBA" id="ARBA00022840"/>
    </source>
</evidence>
<feature type="domain" description="Kinesin motor" evidence="12">
    <location>
        <begin position="1"/>
        <end position="334"/>
    </location>
</feature>
<dbReference type="Ensembl" id="ENSGMOT00000002956.2">
    <property type="protein sequence ID" value="ENSGMOP00000002865.2"/>
    <property type="gene ID" value="ENSGMOG00000002628.2"/>
</dbReference>
<dbReference type="GO" id="GO:0005737">
    <property type="term" value="C:cytoplasm"/>
    <property type="evidence" value="ECO:0007669"/>
    <property type="project" value="UniProtKB-ARBA"/>
</dbReference>
<dbReference type="InterPro" id="IPR019821">
    <property type="entry name" value="Kinesin_motor_CS"/>
</dbReference>
<evidence type="ECO:0000256" key="11">
    <source>
        <dbReference type="SAM" id="MobiDB-lite"/>
    </source>
</evidence>
<evidence type="ECO:0000259" key="12">
    <source>
        <dbReference type="PROSITE" id="PS50067"/>
    </source>
</evidence>
<keyword evidence="2" id="KW-0963">Cytoplasm</keyword>
<dbReference type="Gene3D" id="2.60.200.20">
    <property type="match status" value="1"/>
</dbReference>
<protein>
    <recommendedName>
        <fullName evidence="12">Kinesin motor domain-containing protein</fullName>
    </recommendedName>
</protein>
<dbReference type="InterPro" id="IPR032405">
    <property type="entry name" value="Kinesin_assoc"/>
</dbReference>
<keyword evidence="3" id="KW-0493">Microtubule</keyword>
<dbReference type="Gene3D" id="6.10.250.2520">
    <property type="match status" value="1"/>
</dbReference>
<keyword evidence="8" id="KW-0206">Cytoskeleton</keyword>
<dbReference type="Pfam" id="PF00225">
    <property type="entry name" value="Kinesin"/>
    <property type="match status" value="1"/>
</dbReference>
<dbReference type="InterPro" id="IPR000253">
    <property type="entry name" value="FHA_dom"/>
</dbReference>
<evidence type="ECO:0000256" key="3">
    <source>
        <dbReference type="ARBA" id="ARBA00022701"/>
    </source>
</evidence>
<comment type="caution">
    <text evidence="9">Lacks conserved residue(s) required for the propagation of feature annotation.</text>
</comment>
<dbReference type="SUPFAM" id="SSF49879">
    <property type="entry name" value="SMAD/FHA domain"/>
    <property type="match status" value="1"/>
</dbReference>
<dbReference type="GO" id="GO:0005524">
    <property type="term" value="F:ATP binding"/>
    <property type="evidence" value="ECO:0007669"/>
    <property type="project" value="UniProtKB-UniRule"/>
</dbReference>
<dbReference type="InterPro" id="IPR001752">
    <property type="entry name" value="Kinesin_motor_dom"/>
</dbReference>
<evidence type="ECO:0000256" key="7">
    <source>
        <dbReference type="ARBA" id="ARBA00023175"/>
    </source>
</evidence>
<evidence type="ECO:0000256" key="9">
    <source>
        <dbReference type="PROSITE-ProRule" id="PRU00283"/>
    </source>
</evidence>
<proteinExistence type="inferred from homology"/>
<evidence type="ECO:0000256" key="2">
    <source>
        <dbReference type="ARBA" id="ARBA00022490"/>
    </source>
</evidence>
<reference evidence="13" key="2">
    <citation type="submission" date="2025-09" db="UniProtKB">
        <authorList>
            <consortium name="Ensembl"/>
        </authorList>
    </citation>
    <scope>IDENTIFICATION</scope>
</reference>
<comment type="similarity">
    <text evidence="9">Belongs to the TRAFAC class myosin-kinesin ATPase superfamily. Kinesin family.</text>
</comment>
<keyword evidence="14" id="KW-1185">Reference proteome</keyword>
<keyword evidence="7" id="KW-0505">Motor protein</keyword>
<dbReference type="Pfam" id="PF00498">
    <property type="entry name" value="FHA"/>
    <property type="match status" value="1"/>
</dbReference>
<dbReference type="InterPro" id="IPR036961">
    <property type="entry name" value="Kinesin_motor_dom_sf"/>
</dbReference>
<reference evidence="13" key="1">
    <citation type="submission" date="2025-08" db="UniProtKB">
        <authorList>
            <consortium name="Ensembl"/>
        </authorList>
    </citation>
    <scope>IDENTIFICATION</scope>
</reference>
<keyword evidence="5" id="KW-0067">ATP-binding</keyword>
<sequence>MYFVFPTERELNTKCVVEMEKNQTILNPSGSNLGKGDSRSVFAYDYCFWSMDETDTDKFAGQEVVFQCLGESLLHNAFLGYNACIFAYGQTVVHHDGFGGEPGADPALCSALFDRTLKGKREESFTVEVSYMEIYNERVRDLLDPKGSRQALRVREHKVLGPYVDGLSRLAVACYKDIESLMSEGNKSRTVAATNMNEESSRSHAVFNIILTHTLIDLHSGTSGEKVSKLSLVDLAGSERAAKTGAGGDRLKEGSNINKSLTTLGLVISALAEQGAGKNKTKFVPYRDSVLTWLLKDSLGGNSRTAMVATVSPSADNYDETLSTLRYADRAKSIVNHAVVNEDPNARIIRELREEVEKLRDQLTQAESLKAPDLKDRLEESEKLIQEMTVTWEEKLRKTEEIAQERQRQLESLGISLQSSGIRVGDDKCFLVNLNADPALNELLVYYLKEHTKVGSADSQDIQLCGMGIQAEHCVIVITTEWAVVLTPYPNSRTCINGSPVTNPQPLHHGDRILWGNNHFFRINLPKRRPRGAEEEEGEGGQMKNSGSSEQLDADADSASEVSSEVSFSYEFAQTEVMMKALGSNDPMQAVLQSLERQHEEEKRSALERQRLMYEQELQQLRRRLHPDRLSGQGGRLSMGGMAHSTSAQSRLRQWSEEREAVLTRSLRRLREQIVRANLLVQEAGFIAEELDRLTEYRSPCRSPRTTSTLTRDAVLSEPAVQVRRKGRAKQIWTLEKMENRLVDMRDLYQEWKDFDDDNPVMCSYLRRADPFFDEQENHSLIGVANVFLSCLFYDVKLQYAVPSSTRRGRYGLPVAGRLHVEVIRVAGGFQDSVGGGEEGDSSPDTDNQDRKLVCMLKILQATGLPQYLSNFVDTSTSSPGAKDPHCMVVFDSCKELAVSVTEEFIEYLTEGAVAIEVYGHRQADPARNPALWDLSIIQAKTRTLRDRWSEVTRRLELWVQILEINEQGGLSLWRWCPPRMCVQAASSSLTPGCCPPPTQGQSRRIQVEVCSVQDSGTMPLIAELILAVSVGCVEIQPAANGGSQQSQEDMDSYQDRDLERLRRQWLAALTKRQEYLDQHLQAIVTKPEKCEDDMEREAQLLEWRLTLTEERNAVMVPFSGSGIPGAPAEWVPPPGMETHTPVLFLELSADDLSSQDQMSAPEAGGLDATLNGEDEDDFFDLQIVKHYDEEVKAEASWDSTVHECPQLSRGGGAWPEQRVYLTLRVAVQLSHPAEMQLVLRKRVCVSVNPGRQGFAHNLLKRMSTRSTIPGCGVTFEVVSNIPGDPLGSEDREMLARQATDSQNAETSENEAAIEKYLRSVLAVENILTLDRLRQEVAVKEHLAGRGRGNRRSLSSPSVHRVRPPFLLPHYNTVPCETTSINTLLCNAVCYNSV</sequence>
<accession>A0A8C4YXZ9</accession>
<evidence type="ECO:0000256" key="4">
    <source>
        <dbReference type="ARBA" id="ARBA00022741"/>
    </source>
</evidence>
<dbReference type="PROSITE" id="PS50067">
    <property type="entry name" value="KINESIN_MOTOR_2"/>
    <property type="match status" value="1"/>
</dbReference>
<evidence type="ECO:0000256" key="1">
    <source>
        <dbReference type="ARBA" id="ARBA00004245"/>
    </source>
</evidence>
<feature type="coiled-coil region" evidence="10">
    <location>
        <begin position="597"/>
        <end position="624"/>
    </location>
</feature>
<evidence type="ECO:0000313" key="14">
    <source>
        <dbReference type="Proteomes" id="UP000694546"/>
    </source>
</evidence>
<dbReference type="PRINTS" id="PR00380">
    <property type="entry name" value="KINESINHEAVY"/>
</dbReference>
<dbReference type="SMART" id="SM00129">
    <property type="entry name" value="KISc"/>
    <property type="match status" value="1"/>
</dbReference>
<evidence type="ECO:0000256" key="10">
    <source>
        <dbReference type="SAM" id="Coils"/>
    </source>
</evidence>
<dbReference type="InterPro" id="IPR008984">
    <property type="entry name" value="SMAD_FHA_dom_sf"/>
</dbReference>
<dbReference type="Proteomes" id="UP000694546">
    <property type="component" value="Chromosome 14"/>
</dbReference>
<keyword evidence="4" id="KW-0547">Nucleotide-binding</keyword>
<dbReference type="PROSITE" id="PS00411">
    <property type="entry name" value="KINESIN_MOTOR_1"/>
    <property type="match status" value="1"/>
</dbReference>
<comment type="subcellular location">
    <subcellularLocation>
        <location evidence="1">Cytoplasm</location>
        <location evidence="1">Cytoskeleton</location>
    </subcellularLocation>
</comment>
<dbReference type="Pfam" id="PF16183">
    <property type="entry name" value="Kinesin_assoc"/>
    <property type="match status" value="2"/>
</dbReference>
<dbReference type="PANTHER" id="PTHR47117">
    <property type="entry name" value="STAR-RELATED LIPID TRANSFER PROTEIN 9"/>
    <property type="match status" value="1"/>
</dbReference>
<organism evidence="13 14">
    <name type="scientific">Gadus morhua</name>
    <name type="common">Atlantic cod</name>
    <dbReference type="NCBI Taxonomy" id="8049"/>
    <lineage>
        <taxon>Eukaryota</taxon>
        <taxon>Metazoa</taxon>
        <taxon>Chordata</taxon>
        <taxon>Craniata</taxon>
        <taxon>Vertebrata</taxon>
        <taxon>Euteleostomi</taxon>
        <taxon>Actinopterygii</taxon>
        <taxon>Neopterygii</taxon>
        <taxon>Teleostei</taxon>
        <taxon>Neoteleostei</taxon>
        <taxon>Acanthomorphata</taxon>
        <taxon>Zeiogadaria</taxon>
        <taxon>Gadariae</taxon>
        <taxon>Gadiformes</taxon>
        <taxon>Gadoidei</taxon>
        <taxon>Gadidae</taxon>
        <taxon>Gadus</taxon>
    </lineage>
</organism>
<dbReference type="GO" id="GO:0003777">
    <property type="term" value="F:microtubule motor activity"/>
    <property type="evidence" value="ECO:0007669"/>
    <property type="project" value="InterPro"/>
</dbReference>
<evidence type="ECO:0000256" key="8">
    <source>
        <dbReference type="ARBA" id="ARBA00023212"/>
    </source>
</evidence>
<dbReference type="GO" id="GO:0045184">
    <property type="term" value="P:establishment of protein localization"/>
    <property type="evidence" value="ECO:0007669"/>
    <property type="project" value="UniProtKB-ARBA"/>
</dbReference>
<dbReference type="Gene3D" id="3.40.850.10">
    <property type="entry name" value="Kinesin motor domain"/>
    <property type="match status" value="1"/>
</dbReference>